<dbReference type="RefSeq" id="WP_317519920.1">
    <property type="nucleotide sequence ID" value="NZ_JASGOQ010000001.1"/>
</dbReference>
<dbReference type="AlphaFoldDB" id="A0AAE4TP52"/>
<evidence type="ECO:0000256" key="1">
    <source>
        <dbReference type="SAM" id="Phobius"/>
    </source>
</evidence>
<dbReference type="Pfam" id="PF14897">
    <property type="entry name" value="EpsG"/>
    <property type="match status" value="1"/>
</dbReference>
<sequence>MLPWIILIIFTFSLIVESRLVFALSSLFLFYFSAIRYDVGFDYATYWNMISNGSFEHYSSEIANYTLFTLSYLLDTPEIYFIITSFFIILLFTIGIVKLSKDWCFSLLVFISIPIFYLNSLSIVRQFCAISLIFYGFKCILDRQYVFFILIVLAASLFHPTAIVSLVCLLFVCKNFSNKFYFLFLFLVLALKQFFLYGLEVYFNYYYKYYIQNEVVGGGNAIAYLLLGIWLFCLFFRRNVKSEPYFEFLINTFTFGVILYLILIQYGHASRISLYFLTALIPLLPYYIEIFNPRKIARIVGFLVFFPLLIYSLYLGTLNPIKDPNIPYLSIFNR</sequence>
<feature type="transmembrane region" description="Helical" evidence="1">
    <location>
        <begin position="147"/>
        <end position="173"/>
    </location>
</feature>
<keyword evidence="1" id="KW-0812">Transmembrane</keyword>
<dbReference type="InterPro" id="IPR049458">
    <property type="entry name" value="EpsG-like"/>
</dbReference>
<dbReference type="Proteomes" id="UP001187859">
    <property type="component" value="Unassembled WGS sequence"/>
</dbReference>
<evidence type="ECO:0000313" key="3">
    <source>
        <dbReference type="Proteomes" id="UP001187859"/>
    </source>
</evidence>
<accession>A0AAE4TP52</accession>
<keyword evidence="1" id="KW-0472">Membrane</keyword>
<keyword evidence="1" id="KW-1133">Transmembrane helix</keyword>
<feature type="transmembrane region" description="Helical" evidence="1">
    <location>
        <begin position="296"/>
        <end position="314"/>
    </location>
</feature>
<gene>
    <name evidence="2" type="ORF">QM089_12095</name>
</gene>
<feature type="transmembrane region" description="Helical" evidence="1">
    <location>
        <begin position="248"/>
        <end position="266"/>
    </location>
</feature>
<feature type="transmembrane region" description="Helical" evidence="1">
    <location>
        <begin position="104"/>
        <end position="135"/>
    </location>
</feature>
<feature type="transmembrane region" description="Helical" evidence="1">
    <location>
        <begin position="215"/>
        <end position="236"/>
    </location>
</feature>
<feature type="transmembrane region" description="Helical" evidence="1">
    <location>
        <begin position="79"/>
        <end position="97"/>
    </location>
</feature>
<organism evidence="2 3">
    <name type="scientific">Shewanella xiamenensis</name>
    <dbReference type="NCBI Taxonomy" id="332186"/>
    <lineage>
        <taxon>Bacteria</taxon>
        <taxon>Pseudomonadati</taxon>
        <taxon>Pseudomonadota</taxon>
        <taxon>Gammaproteobacteria</taxon>
        <taxon>Alteromonadales</taxon>
        <taxon>Shewanellaceae</taxon>
        <taxon>Shewanella</taxon>
    </lineage>
</organism>
<dbReference type="EMBL" id="JASGOQ010000001">
    <property type="protein sequence ID" value="MDV5390969.1"/>
    <property type="molecule type" value="Genomic_DNA"/>
</dbReference>
<feature type="transmembrane region" description="Helical" evidence="1">
    <location>
        <begin position="272"/>
        <end position="289"/>
    </location>
</feature>
<protein>
    <submittedName>
        <fullName evidence="2">EpsG family protein</fullName>
    </submittedName>
</protein>
<name>A0AAE4TP52_9GAMM</name>
<feature type="transmembrane region" description="Helical" evidence="1">
    <location>
        <begin position="180"/>
        <end position="203"/>
    </location>
</feature>
<reference evidence="2" key="1">
    <citation type="submission" date="2023-05" db="EMBL/GenBank/DDBJ databases">
        <title>Colonisation of extended spectrum b-lactamase- and carbapenemase-producing bacteria on hospital surfaces from low- and middle-income countries.</title>
        <authorList>
            <person name="Nieto-Rosado M."/>
            <person name="Sands K."/>
            <person name="Iregbu K."/>
            <person name="Zahra R."/>
            <person name="Mazarati J.B."/>
            <person name="Mehtar S."/>
            <person name="Barnards-Group B."/>
            <person name="Walsh T.R."/>
        </authorList>
    </citation>
    <scope>NUCLEOTIDE SEQUENCE</scope>
    <source>
        <strain evidence="2">PP-E493</strain>
    </source>
</reference>
<evidence type="ECO:0000313" key="2">
    <source>
        <dbReference type="EMBL" id="MDV5390969.1"/>
    </source>
</evidence>
<comment type="caution">
    <text evidence="2">The sequence shown here is derived from an EMBL/GenBank/DDBJ whole genome shotgun (WGS) entry which is preliminary data.</text>
</comment>
<proteinExistence type="predicted"/>